<dbReference type="OrthoDB" id="1435371at2759"/>
<keyword evidence="2" id="KW-1133">Transmembrane helix</keyword>
<dbReference type="InterPro" id="IPR058546">
    <property type="entry name" value="RPS4B/Roq1-like_LRR"/>
</dbReference>
<keyword evidence="2" id="KW-0812">Transmembrane</keyword>
<keyword evidence="1" id="KW-0611">Plant defense</keyword>
<keyword evidence="2" id="KW-0472">Membrane</keyword>
<feature type="domain" description="Disease resistance protein RPS4B/Roq1-like leucine-rich repeats" evidence="3">
    <location>
        <begin position="136"/>
        <end position="296"/>
    </location>
</feature>
<reference evidence="4" key="1">
    <citation type="submission" date="2020-09" db="EMBL/GenBank/DDBJ databases">
        <title>Genome-Enabled Discovery of Anthraquinone Biosynthesis in Senna tora.</title>
        <authorList>
            <person name="Kang S.-H."/>
            <person name="Pandey R.P."/>
            <person name="Lee C.-M."/>
            <person name="Sim J.-S."/>
            <person name="Jeong J.-T."/>
            <person name="Choi B.-S."/>
            <person name="Jung M."/>
            <person name="Ginzburg D."/>
            <person name="Zhao K."/>
            <person name="Won S.Y."/>
            <person name="Oh T.-J."/>
            <person name="Yu Y."/>
            <person name="Kim N.-H."/>
            <person name="Lee O.R."/>
            <person name="Lee T.-H."/>
            <person name="Bashyal P."/>
            <person name="Kim T.-S."/>
            <person name="Lee W.-H."/>
            <person name="Kawkins C."/>
            <person name="Kim C.-K."/>
            <person name="Kim J.S."/>
            <person name="Ahn B.O."/>
            <person name="Rhee S.Y."/>
            <person name="Sohng J.K."/>
        </authorList>
    </citation>
    <scope>NUCLEOTIDE SEQUENCE</scope>
    <source>
        <tissue evidence="4">Leaf</tissue>
    </source>
</reference>
<dbReference type="PANTHER" id="PTHR45752:SF171">
    <property type="entry name" value="TMV RESISTANCE PROTEIN N-LIKE"/>
    <property type="match status" value="1"/>
</dbReference>
<name>A0A834T2K3_9FABA</name>
<dbReference type="InterPro" id="IPR032675">
    <property type="entry name" value="LRR_dom_sf"/>
</dbReference>
<feature type="transmembrane region" description="Helical" evidence="2">
    <location>
        <begin position="504"/>
        <end position="522"/>
    </location>
</feature>
<dbReference type="AlphaFoldDB" id="A0A834T2K3"/>
<dbReference type="Gene3D" id="3.80.10.10">
    <property type="entry name" value="Ribonuclease Inhibitor"/>
    <property type="match status" value="2"/>
</dbReference>
<dbReference type="PANTHER" id="PTHR45752">
    <property type="entry name" value="LEUCINE-RICH REPEAT-CONTAINING"/>
    <property type="match status" value="1"/>
</dbReference>
<dbReference type="InterPro" id="IPR050715">
    <property type="entry name" value="LRR-SigEffector_domain"/>
</dbReference>
<dbReference type="Proteomes" id="UP000634136">
    <property type="component" value="Unassembled WGS sequence"/>
</dbReference>
<gene>
    <name evidence="4" type="ORF">G2W53_034082</name>
</gene>
<comment type="caution">
    <text evidence="4">The sequence shown here is derived from an EMBL/GenBank/DDBJ whole genome shotgun (WGS) entry which is preliminary data.</text>
</comment>
<sequence length="527" mass="60275">MFSAYFSLLFEMESSYSSLLSSPIAFWRDQYEHQLIERIVQEISSKISRVPLHIAEYPVGLDSRRFENFSVLDLSECPFITNISDMSGCPNLTELSLEKCKNLVEIHDSVGYLRKLQWLSVYDCENLRRLPHCLKLPDLEVLLLAGCSSLEKFPEIQEKMECITRLDLSGINVELPFSICNLTALEEITIMGNNGKLHLPRSTGVLPEPKDTSMEGCEVQEYQELSSTLFSNVKEIFLKNCNISEGFLRSFLTRFVNVKHLDLRGSNFLILPACIKECCYLESLDLSNCMHLREVRGIPPNIEQLHAMNCRSLNSESRSMLLSQELHDNGNKQFWVSGSTMPGWVSHRSKRPSLSFWFRNQVPTISFCCVLSKHLLYYGIFKRLLITVSINGDKIKMCHDFSPRRHMLAEDVVVLVHVITKSFLKNRGIDKVSLASEWNHVEVKAWTPYLPAIDAKEMSNATGTRVVHVGERAIDSSNFQSKQAETEFNIALVHSYVKKRPMAFLLECLILINSVALFFLFFDSNNL</sequence>
<protein>
    <submittedName>
        <fullName evidence="4">TMV resistance protein N-like isoform X1</fullName>
    </submittedName>
</protein>
<dbReference type="Pfam" id="PF23286">
    <property type="entry name" value="LRR_13"/>
    <property type="match status" value="1"/>
</dbReference>
<keyword evidence="5" id="KW-1185">Reference proteome</keyword>
<evidence type="ECO:0000259" key="3">
    <source>
        <dbReference type="Pfam" id="PF23286"/>
    </source>
</evidence>
<dbReference type="SUPFAM" id="SSF52058">
    <property type="entry name" value="L domain-like"/>
    <property type="match status" value="1"/>
</dbReference>
<evidence type="ECO:0000313" key="5">
    <source>
        <dbReference type="Proteomes" id="UP000634136"/>
    </source>
</evidence>
<evidence type="ECO:0000256" key="2">
    <source>
        <dbReference type="SAM" id="Phobius"/>
    </source>
</evidence>
<accession>A0A834T2K3</accession>
<organism evidence="4 5">
    <name type="scientific">Senna tora</name>
    <dbReference type="NCBI Taxonomy" id="362788"/>
    <lineage>
        <taxon>Eukaryota</taxon>
        <taxon>Viridiplantae</taxon>
        <taxon>Streptophyta</taxon>
        <taxon>Embryophyta</taxon>
        <taxon>Tracheophyta</taxon>
        <taxon>Spermatophyta</taxon>
        <taxon>Magnoliopsida</taxon>
        <taxon>eudicotyledons</taxon>
        <taxon>Gunneridae</taxon>
        <taxon>Pentapetalae</taxon>
        <taxon>rosids</taxon>
        <taxon>fabids</taxon>
        <taxon>Fabales</taxon>
        <taxon>Fabaceae</taxon>
        <taxon>Caesalpinioideae</taxon>
        <taxon>Cassia clade</taxon>
        <taxon>Senna</taxon>
    </lineage>
</organism>
<proteinExistence type="predicted"/>
<evidence type="ECO:0000256" key="1">
    <source>
        <dbReference type="ARBA" id="ARBA00022821"/>
    </source>
</evidence>
<evidence type="ECO:0000313" key="4">
    <source>
        <dbReference type="EMBL" id="KAF7813106.1"/>
    </source>
</evidence>
<dbReference type="EMBL" id="JAAIUW010000010">
    <property type="protein sequence ID" value="KAF7813106.1"/>
    <property type="molecule type" value="Genomic_DNA"/>
</dbReference>